<dbReference type="GO" id="GO:0004497">
    <property type="term" value="F:monooxygenase activity"/>
    <property type="evidence" value="ECO:0007669"/>
    <property type="project" value="UniProtKB-KW"/>
</dbReference>
<keyword evidence="2" id="KW-0503">Monooxygenase</keyword>
<dbReference type="SUPFAM" id="SSF48264">
    <property type="entry name" value="Cytochrome P450"/>
    <property type="match status" value="1"/>
</dbReference>
<dbReference type="Gene3D" id="1.10.630.10">
    <property type="entry name" value="Cytochrome P450"/>
    <property type="match status" value="1"/>
</dbReference>
<dbReference type="PANTHER" id="PTHR46696">
    <property type="entry name" value="P450, PUTATIVE (EUROFUNG)-RELATED"/>
    <property type="match status" value="1"/>
</dbReference>
<dbReference type="PANTHER" id="PTHR46696:SF1">
    <property type="entry name" value="CYTOCHROME P450 YJIB-RELATED"/>
    <property type="match status" value="1"/>
</dbReference>
<dbReference type="InterPro" id="IPR036396">
    <property type="entry name" value="Cyt_P450_sf"/>
</dbReference>
<evidence type="ECO:0000313" key="3">
    <source>
        <dbReference type="EMBL" id="RIY42447.1"/>
    </source>
</evidence>
<protein>
    <submittedName>
        <fullName evidence="3">Cytochrome P450</fullName>
    </submittedName>
</protein>
<dbReference type="GO" id="GO:0020037">
    <property type="term" value="F:heme binding"/>
    <property type="evidence" value="ECO:0007669"/>
    <property type="project" value="InterPro"/>
</dbReference>
<dbReference type="Proteomes" id="UP000266206">
    <property type="component" value="Unassembled WGS sequence"/>
</dbReference>
<comment type="similarity">
    <text evidence="1 2">Belongs to the cytochrome P450 family.</text>
</comment>
<dbReference type="OrthoDB" id="4168525at2"/>
<sequence length="403" mass="44776">MVSLATFTKDAVPVTDFDPYAEEVLIDPYPYYEQLREAGPVVLLERYGAYALGRHDEVHAVLSDAHTFCSGAGVGLTNFNTEKPWRKPSIILEADPPHHARTRKVVARVLSPASIGRLRETFEAEADALVDKIIQMGQFDAAKDFSEAYPLKVFADAVGLPAEGRENLLPYGDMVFNGFGPMNERFTSRLAKAEESVKWINNVCQRENLTPNGLGADLYKAADAGEITHEEAGMLVRTLLSAGLDTTVFTLCNAMLCFAKYPDQYEVLRENPQLARQAIEEVIRFEPTFHSFYRTTTKPVEVAGVEMDANQKICVFVGSANRDPRRWSDPDKFDVSRKATGHIGFGTGIHGCAGQMMARLEGDILLRAFAKKVRSIELMGEPVRHYNNTVRGFKQIPARVVAL</sequence>
<organism evidence="3 4">
    <name type="scientific">Neopusillimonas maritima</name>
    <dbReference type="NCBI Taxonomy" id="2026239"/>
    <lineage>
        <taxon>Bacteria</taxon>
        <taxon>Pseudomonadati</taxon>
        <taxon>Pseudomonadota</taxon>
        <taxon>Betaproteobacteria</taxon>
        <taxon>Burkholderiales</taxon>
        <taxon>Alcaligenaceae</taxon>
        <taxon>Neopusillimonas</taxon>
    </lineage>
</organism>
<keyword evidence="2" id="KW-0560">Oxidoreductase</keyword>
<dbReference type="CDD" id="cd11037">
    <property type="entry name" value="CYP199A2-like"/>
    <property type="match status" value="1"/>
</dbReference>
<accession>A0A3A1Z217</accession>
<evidence type="ECO:0000256" key="1">
    <source>
        <dbReference type="ARBA" id="ARBA00010617"/>
    </source>
</evidence>
<keyword evidence="2" id="KW-0349">Heme</keyword>
<gene>
    <name evidence="3" type="ORF">CJP73_03165</name>
</gene>
<dbReference type="EMBL" id="NQYH01000001">
    <property type="protein sequence ID" value="RIY42447.1"/>
    <property type="molecule type" value="Genomic_DNA"/>
</dbReference>
<dbReference type="Pfam" id="PF00067">
    <property type="entry name" value="p450"/>
    <property type="match status" value="1"/>
</dbReference>
<dbReference type="InterPro" id="IPR001128">
    <property type="entry name" value="Cyt_P450"/>
</dbReference>
<dbReference type="PRINTS" id="PR00385">
    <property type="entry name" value="P450"/>
</dbReference>
<evidence type="ECO:0000313" key="4">
    <source>
        <dbReference type="Proteomes" id="UP000266206"/>
    </source>
</evidence>
<dbReference type="GO" id="GO:0005506">
    <property type="term" value="F:iron ion binding"/>
    <property type="evidence" value="ECO:0007669"/>
    <property type="project" value="InterPro"/>
</dbReference>
<dbReference type="AlphaFoldDB" id="A0A3A1Z217"/>
<keyword evidence="2" id="KW-0479">Metal-binding</keyword>
<dbReference type="GO" id="GO:0016705">
    <property type="term" value="F:oxidoreductase activity, acting on paired donors, with incorporation or reduction of molecular oxygen"/>
    <property type="evidence" value="ECO:0007669"/>
    <property type="project" value="InterPro"/>
</dbReference>
<dbReference type="InterPro" id="IPR017972">
    <property type="entry name" value="Cyt_P450_CS"/>
</dbReference>
<proteinExistence type="inferred from homology"/>
<name>A0A3A1Z217_9BURK</name>
<reference evidence="3 4" key="1">
    <citation type="submission" date="2017-08" db="EMBL/GenBank/DDBJ databases">
        <title>Pusillimonas indicus sp. nov., a member of the family Alcaligenaceae isolated from surface seawater.</title>
        <authorList>
            <person name="Li J."/>
        </authorList>
    </citation>
    <scope>NUCLEOTIDE SEQUENCE [LARGE SCALE GENOMIC DNA]</scope>
    <source>
        <strain evidence="3 4">L52-1-41</strain>
    </source>
</reference>
<dbReference type="RefSeq" id="WP_114420329.1">
    <property type="nucleotide sequence ID" value="NZ_NQYH01000001.1"/>
</dbReference>
<keyword evidence="2" id="KW-0408">Iron</keyword>
<evidence type="ECO:0000256" key="2">
    <source>
        <dbReference type="RuleBase" id="RU000461"/>
    </source>
</evidence>
<comment type="caution">
    <text evidence="3">The sequence shown here is derived from an EMBL/GenBank/DDBJ whole genome shotgun (WGS) entry which is preliminary data.</text>
</comment>
<dbReference type="PROSITE" id="PS00086">
    <property type="entry name" value="CYTOCHROME_P450"/>
    <property type="match status" value="1"/>
</dbReference>